<dbReference type="Gene3D" id="3.30.420.10">
    <property type="entry name" value="Ribonuclease H-like superfamily/Ribonuclease H"/>
    <property type="match status" value="1"/>
</dbReference>
<name>K9VUN0_9CYAN</name>
<dbReference type="PATRIC" id="fig|1173022.3.peg.789"/>
<accession>K9VUN0</accession>
<feature type="domain" description="Piwi" evidence="3">
    <location>
        <begin position="444"/>
        <end position="726"/>
    </location>
</feature>
<dbReference type="Pfam" id="PF02171">
    <property type="entry name" value="Piwi"/>
    <property type="match status" value="1"/>
</dbReference>
<dbReference type="SMART" id="SM00950">
    <property type="entry name" value="Piwi"/>
    <property type="match status" value="1"/>
</dbReference>
<dbReference type="Gene3D" id="3.40.50.2300">
    <property type="match status" value="1"/>
</dbReference>
<dbReference type="eggNOG" id="COG1431">
    <property type="taxonomic scope" value="Bacteria"/>
</dbReference>
<dbReference type="PROSITE" id="PS50822">
    <property type="entry name" value="PIWI"/>
    <property type="match status" value="1"/>
</dbReference>
<evidence type="ECO:0000256" key="1">
    <source>
        <dbReference type="ARBA" id="ARBA00035012"/>
    </source>
</evidence>
<dbReference type="InterPro" id="IPR036397">
    <property type="entry name" value="RNaseH_sf"/>
</dbReference>
<protein>
    <recommendedName>
        <fullName evidence="2">Protein argonaute</fullName>
    </recommendedName>
</protein>
<dbReference type="STRING" id="1173022.Cri9333_0723"/>
<evidence type="ECO:0000256" key="2">
    <source>
        <dbReference type="ARBA" id="ARBA00035032"/>
    </source>
</evidence>
<proteinExistence type="inferred from homology"/>
<dbReference type="EMBL" id="CP003620">
    <property type="protein sequence ID" value="AFZ11651.1"/>
    <property type="molecule type" value="Genomic_DNA"/>
</dbReference>
<comment type="similarity">
    <text evidence="1">Belongs to the argonaute family. Long pAgo subfamily.</text>
</comment>
<dbReference type="SUPFAM" id="SSF53098">
    <property type="entry name" value="Ribonuclease H-like"/>
    <property type="match status" value="1"/>
</dbReference>
<dbReference type="AlphaFoldDB" id="K9VUN0"/>
<evidence type="ECO:0000313" key="5">
    <source>
        <dbReference type="Proteomes" id="UP000010472"/>
    </source>
</evidence>
<evidence type="ECO:0000259" key="3">
    <source>
        <dbReference type="PROSITE" id="PS50822"/>
    </source>
</evidence>
<dbReference type="Proteomes" id="UP000010472">
    <property type="component" value="Chromosome"/>
</dbReference>
<dbReference type="InterPro" id="IPR012337">
    <property type="entry name" value="RNaseH-like_sf"/>
</dbReference>
<keyword evidence="5" id="KW-1185">Reference proteome</keyword>
<organism evidence="4 5">
    <name type="scientific">Crinalium epipsammum PCC 9333</name>
    <dbReference type="NCBI Taxonomy" id="1173022"/>
    <lineage>
        <taxon>Bacteria</taxon>
        <taxon>Bacillati</taxon>
        <taxon>Cyanobacteriota</taxon>
        <taxon>Cyanophyceae</taxon>
        <taxon>Gomontiellales</taxon>
        <taxon>Gomontiellaceae</taxon>
        <taxon>Crinalium</taxon>
    </lineage>
</organism>
<dbReference type="RefSeq" id="WP_015201773.1">
    <property type="nucleotide sequence ID" value="NC_019753.1"/>
</dbReference>
<reference evidence="4 5" key="1">
    <citation type="submission" date="2012-06" db="EMBL/GenBank/DDBJ databases">
        <title>Finished chromosome of genome of Crinalium epipsammum PCC 9333.</title>
        <authorList>
            <consortium name="US DOE Joint Genome Institute"/>
            <person name="Gugger M."/>
            <person name="Coursin T."/>
            <person name="Rippka R."/>
            <person name="Tandeau De Marsac N."/>
            <person name="Huntemann M."/>
            <person name="Wei C.-L."/>
            <person name="Han J."/>
            <person name="Detter J.C."/>
            <person name="Han C."/>
            <person name="Tapia R."/>
            <person name="Davenport K."/>
            <person name="Daligault H."/>
            <person name="Erkkila T."/>
            <person name="Gu W."/>
            <person name="Munk A.C.C."/>
            <person name="Teshima H."/>
            <person name="Xu Y."/>
            <person name="Chain P."/>
            <person name="Chen A."/>
            <person name="Krypides N."/>
            <person name="Mavromatis K."/>
            <person name="Markowitz V."/>
            <person name="Szeto E."/>
            <person name="Ivanova N."/>
            <person name="Mikhailova N."/>
            <person name="Ovchinnikova G."/>
            <person name="Pagani I."/>
            <person name="Pati A."/>
            <person name="Goodwin L."/>
            <person name="Peters L."/>
            <person name="Pitluck S."/>
            <person name="Woyke T."/>
            <person name="Kerfeld C."/>
        </authorList>
    </citation>
    <scope>NUCLEOTIDE SEQUENCE [LARGE SCALE GENOMIC DNA]</scope>
    <source>
        <strain evidence="4 5">PCC 9333</strain>
    </source>
</reference>
<dbReference type="HOGENOM" id="CLU_372063_0_0_3"/>
<dbReference type="InterPro" id="IPR003165">
    <property type="entry name" value="Piwi"/>
</dbReference>
<sequence>MMAAIPVSQTDTFLGEVFPLTISQPNLMGFRLSPEVDKEVGNRLSFHFCRQFPDLVVSWHAQSFWVLGKPNQPMPSPDAWKEALKNIQKQVEDFSNCYWSFQLVRQPSATPDIFAQLAFQVLRTDRPFSTVSVLSNNGVEVRREVEFWAETVELKGTLESALALTVQSRIVFKGDLAEFYQNHSYRHEPEKLLIGLKVQDNESGSLATITQLVGTVGEHRQRLMDNATGSVSKEALKNAPDDQPLVAVQFGKNKKQFHYAMAALRPAITSETASQFGVEYGQLLKATKIRNSERQKLLLNYKQVASNALAPYGIKLAARCLNSREYPDLFWLPPVSLLETPLLFGKKLTEVQSKILTGLKKGGVYRRHDDYRDSSKFIKIAALKVCDATVAPFLNEVQKRLKDYGFESQIIDKKVLSSNNLSGAEVTVEVERVVNDLVTITPDIVLTFLPESDRHTDHRDDGSFYHQIYSLLLNRQIASQVIYEDTLKDVEYKYILNQVIPGILAKLGNLPFVLAEPLTIADYFIGLDISRSTKEKLPGTLNACASIRLYGQRGEFLRYRLEGDLIEGEEIPQRLLEKLLPSTTLGGKTVLIYRDGRFCGQEVDNFLARAKAINAKFILVECKKSHIPRLYNLNEKVVTAPTPGLALRISSREAVLVTTQVSENVGLARPLRLIVHEQGHLASIESVVETTLKLTLLHHGALKIPRLPMPLFGSDKMAYLRLNGIYPSILEGDRQFWL</sequence>
<dbReference type="KEGG" id="cep:Cri9333_0723"/>
<dbReference type="OrthoDB" id="436401at2"/>
<dbReference type="GO" id="GO:0003676">
    <property type="term" value="F:nucleic acid binding"/>
    <property type="evidence" value="ECO:0007669"/>
    <property type="project" value="InterPro"/>
</dbReference>
<gene>
    <name evidence="4" type="ORF">Cri9333_0723</name>
</gene>
<evidence type="ECO:0000313" key="4">
    <source>
        <dbReference type="EMBL" id="AFZ11651.1"/>
    </source>
</evidence>